<proteinExistence type="predicted"/>
<keyword evidence="4 7" id="KW-1133">Transmembrane helix</keyword>
<dbReference type="Gene3D" id="1.20.1640.10">
    <property type="entry name" value="Multidrug efflux transporter AcrB transmembrane domain"/>
    <property type="match status" value="2"/>
</dbReference>
<keyword evidence="3 7" id="KW-0812">Transmembrane</keyword>
<evidence type="ECO:0000256" key="5">
    <source>
        <dbReference type="ARBA" id="ARBA00023136"/>
    </source>
</evidence>
<feature type="compositionally biased region" description="Basic and acidic residues" evidence="6">
    <location>
        <begin position="163"/>
        <end position="176"/>
    </location>
</feature>
<evidence type="ECO:0000256" key="4">
    <source>
        <dbReference type="ARBA" id="ARBA00022989"/>
    </source>
</evidence>
<evidence type="ECO:0000313" key="9">
    <source>
        <dbReference type="EMBL" id="AVF45891.1"/>
    </source>
</evidence>
<evidence type="ECO:0000256" key="7">
    <source>
        <dbReference type="SAM" id="Phobius"/>
    </source>
</evidence>
<dbReference type="Pfam" id="PF03176">
    <property type="entry name" value="MMPL"/>
    <property type="match status" value="2"/>
</dbReference>
<evidence type="ECO:0000313" key="10">
    <source>
        <dbReference type="Proteomes" id="UP000237921"/>
    </source>
</evidence>
<name>A0A2L1VL84_ACINO</name>
<dbReference type="PROSITE" id="PS50156">
    <property type="entry name" value="SSD"/>
    <property type="match status" value="1"/>
</dbReference>
<dbReference type="SUPFAM" id="SSF82866">
    <property type="entry name" value="Multidrug efflux transporter AcrB transmembrane domain"/>
    <property type="match status" value="2"/>
</dbReference>
<feature type="transmembrane region" description="Helical" evidence="7">
    <location>
        <begin position="841"/>
        <end position="861"/>
    </location>
</feature>
<dbReference type="PANTHER" id="PTHR33406">
    <property type="entry name" value="MEMBRANE PROTEIN MJ1562-RELATED"/>
    <property type="match status" value="1"/>
</dbReference>
<comment type="subcellular location">
    <subcellularLocation>
        <location evidence="1">Cell membrane</location>
        <topology evidence="1">Multi-pass membrane protein</topology>
    </subcellularLocation>
</comment>
<evidence type="ECO:0000256" key="6">
    <source>
        <dbReference type="SAM" id="MobiDB-lite"/>
    </source>
</evidence>
<feature type="transmembrane region" description="Helical" evidence="7">
    <location>
        <begin position="552"/>
        <end position="574"/>
    </location>
</feature>
<feature type="transmembrane region" description="Helical" evidence="7">
    <location>
        <begin position="444"/>
        <end position="464"/>
    </location>
</feature>
<feature type="transmembrane region" description="Helical" evidence="7">
    <location>
        <begin position="526"/>
        <end position="546"/>
    </location>
</feature>
<dbReference type="GO" id="GO:0005886">
    <property type="term" value="C:plasma membrane"/>
    <property type="evidence" value="ECO:0007669"/>
    <property type="project" value="UniProtKB-SubCell"/>
</dbReference>
<reference evidence="10" key="1">
    <citation type="submission" date="2017-12" db="EMBL/GenBank/DDBJ databases">
        <title>FDA dAtabase for Regulatory Grade micrObial Sequences (FDA-ARGOS): Supporting development and validation of Infectious Disease Dx tests.</title>
        <authorList>
            <person name="Hoffmann M."/>
            <person name="Allard M."/>
            <person name="Evans P."/>
            <person name="Brown E."/>
            <person name="Tallon L."/>
            <person name="Sadzewicz L."/>
            <person name="Sengamalay N."/>
            <person name="Ott S."/>
            <person name="Godinez A."/>
            <person name="Nagaraj S."/>
            <person name="Vavikolanu K."/>
            <person name="Aluvathingal J."/>
            <person name="Nadendla S."/>
            <person name="Sichtig H."/>
        </authorList>
    </citation>
    <scope>NUCLEOTIDE SEQUENCE [LARGE SCALE GENOMIC DNA]</scope>
    <source>
        <strain evidence="10">FDAARGOS_129</strain>
    </source>
</reference>
<dbReference type="SUPFAM" id="SSF55961">
    <property type="entry name" value="Bet v1-like"/>
    <property type="match status" value="1"/>
</dbReference>
<dbReference type="EMBL" id="CP014019">
    <property type="protein sequence ID" value="AVF45891.1"/>
    <property type="molecule type" value="Genomic_DNA"/>
</dbReference>
<gene>
    <name evidence="9" type="ORF">AL533_16780</name>
</gene>
<evidence type="ECO:0000256" key="3">
    <source>
        <dbReference type="ARBA" id="ARBA00022692"/>
    </source>
</evidence>
<dbReference type="Pfam" id="PF10604">
    <property type="entry name" value="Polyketide_cyc2"/>
    <property type="match status" value="1"/>
</dbReference>
<feature type="transmembrane region" description="Helical" evidence="7">
    <location>
        <begin position="867"/>
        <end position="889"/>
    </location>
</feature>
<dbReference type="InterPro" id="IPR000731">
    <property type="entry name" value="SSD"/>
</dbReference>
<feature type="region of interest" description="Disordered" evidence="6">
    <location>
        <begin position="158"/>
        <end position="188"/>
    </location>
</feature>
<dbReference type="InterPro" id="IPR004869">
    <property type="entry name" value="MMPL_dom"/>
</dbReference>
<dbReference type="RefSeq" id="WP_104919153.1">
    <property type="nucleotide sequence ID" value="NZ_BKYR01000008.1"/>
</dbReference>
<organism evidence="9 10">
    <name type="scientific">Acinetobacter nosocomialis</name>
    <dbReference type="NCBI Taxonomy" id="106654"/>
    <lineage>
        <taxon>Bacteria</taxon>
        <taxon>Pseudomonadati</taxon>
        <taxon>Pseudomonadota</taxon>
        <taxon>Gammaproteobacteria</taxon>
        <taxon>Moraxellales</taxon>
        <taxon>Moraxellaceae</taxon>
        <taxon>Acinetobacter</taxon>
        <taxon>Acinetobacter calcoaceticus/baumannii complex</taxon>
    </lineage>
</organism>
<feature type="transmembrane region" description="Helical" evidence="7">
    <location>
        <begin position="910"/>
        <end position="931"/>
    </location>
</feature>
<dbReference type="PANTHER" id="PTHR33406:SF13">
    <property type="entry name" value="MEMBRANE PROTEIN YDFJ"/>
    <property type="match status" value="1"/>
</dbReference>
<dbReference type="InterPro" id="IPR033399">
    <property type="entry name" value="TP_0789-like"/>
</dbReference>
<keyword evidence="5 7" id="KW-0472">Membrane</keyword>
<sequence>MVTIEHAFLIPGDIDKVFKYLANPGHDASWQLSCKHSELLDNTPRVGSRYEIGLTFAGRELAFKGEITHLVPNELYAFQVLEGPFLYTGTYHFKPHPEGTWIEWLFVAEPGGFFGVFPDALLKKMVLAQFKKDLINLQALAKKGGTYEAVSQQAQEIEEPSQEIEKLSQEIEKPSQEIEEPAQEADKKSYEIETPLQKTHPVMEKYARWILSHRRIVLTVVMLLTIVLAYLASGVKIIIDPGALAPNGHPYITSTKLIEKKFGSKYMVVIGITPKQGDIYQPQVLEKVKHITEEVDNAPGVVRSTMMSLAARQAKGIMANSEGFDAKKLLPTSSVTQDDIDHLKKMLAMNPTYMNSVVSKDQRTAAILLELEESPEGFQKMMAPINKIVESEQSKDMTISVGGNPVYLDKAEDYSKRINILFPIAVLVIGLLHFEAFRSKQGLILPLVTALLSVAWGMGMMGLFKQPMDIFNSPTPILILAIAAGHAVQLLKRYYEDFDRLLAQGMEPKAANSEAVVQSLVRVGPVMILAGGIAAAGFFSLLTFNIPTIRSFGIFTGIGIISTLVIEMTFIPALRSMLPPPSATKVKRKGLPIWDWIPNRIGDAILSVRPRMMLMTAIAVVGALLAIGTSRIVVDNDSRNFFSRDLPMQQDDRFLNQSLGGTNSLYIMVDTKVRDGIENPEILKAIDNTEKFANSIPEVGKTISIVDYIKRMNQAMNADQPQAFQVPATKDVVAQYLLLYSMSGEPTDFDSYIDTTQRYAKITILMKTGSNHRITEILESLKTYMAGQFGDKAVVSFGGDVTQTIALTETMVHGKLMNILQISFAVFFISALVFRSLSAGLIVLTPLLFSILAIFGVMGWLNIPLNIPNSLISAMAVGIGADYAIYFLYRLREILREEGGDIKDAVRKTLSTAGKASLFVATAVAGGYGVLSLSQGFHVHQWLALFIVIAMLFSVFATLIMVPTMILMLKPRFIFSSNKKSIPVAQTVVTSLLLGTALTFSLPKTSHADEAQDIVNRSDDASKFLSSTASAKFILTSKNGEQRVRMTKNMTKLAGNTQNNMRLTEFISPADVQGTTTLLIENAKGSDSMFVYLPALKKVRRLASANKGDAFIGTDFSYGDVLGYKLSDWKYTKLADGKFNGKDCYMIEATPINNTVKSDFGYSKRRMCILKDNFVTATIDIWDTAGKPLKHIEFTDIRPYGKVKPRWQAMKSIAKNLQTQHMTQVIVNDFAAEKTLSDKLFSPQSLEK</sequence>
<dbReference type="Gene3D" id="2.50.20.10">
    <property type="entry name" value="Lipoprotein localisation LolA/LolB/LppX"/>
    <property type="match status" value="1"/>
</dbReference>
<accession>A0A2L1VL84</accession>
<dbReference type="InterPro" id="IPR023393">
    <property type="entry name" value="START-like_dom_sf"/>
</dbReference>
<feature type="transmembrane region" description="Helical" evidence="7">
    <location>
        <begin position="470"/>
        <end position="491"/>
    </location>
</feature>
<dbReference type="Proteomes" id="UP000237921">
    <property type="component" value="Chromosome"/>
</dbReference>
<protein>
    <submittedName>
        <fullName evidence="9">RND transporter</fullName>
    </submittedName>
</protein>
<feature type="transmembrane region" description="Helical" evidence="7">
    <location>
        <begin position="816"/>
        <end position="834"/>
    </location>
</feature>
<dbReference type="CDD" id="cd16329">
    <property type="entry name" value="LolA_like"/>
    <property type="match status" value="1"/>
</dbReference>
<feature type="transmembrane region" description="Helical" evidence="7">
    <location>
        <begin position="216"/>
        <end position="239"/>
    </location>
</feature>
<feature type="domain" description="SSD" evidence="8">
    <location>
        <begin position="447"/>
        <end position="577"/>
    </location>
</feature>
<evidence type="ECO:0000259" key="8">
    <source>
        <dbReference type="PROSITE" id="PS50156"/>
    </source>
</evidence>
<evidence type="ECO:0000256" key="1">
    <source>
        <dbReference type="ARBA" id="ARBA00004651"/>
    </source>
</evidence>
<dbReference type="InterPro" id="IPR019587">
    <property type="entry name" value="Polyketide_cyclase/dehydratase"/>
</dbReference>
<evidence type="ECO:0000256" key="2">
    <source>
        <dbReference type="ARBA" id="ARBA00022475"/>
    </source>
</evidence>
<dbReference type="Gene3D" id="3.30.530.20">
    <property type="match status" value="1"/>
</dbReference>
<keyword evidence="2" id="KW-1003">Cell membrane</keyword>
<feature type="transmembrane region" description="Helical" evidence="7">
    <location>
        <begin position="943"/>
        <end position="969"/>
    </location>
</feature>
<dbReference type="AlphaFoldDB" id="A0A2L1VL84"/>
<feature type="transmembrane region" description="Helical" evidence="7">
    <location>
        <begin position="614"/>
        <end position="634"/>
    </location>
</feature>
<dbReference type="InterPro" id="IPR050545">
    <property type="entry name" value="Mycobact_MmpL"/>
</dbReference>
<feature type="transmembrane region" description="Helical" evidence="7">
    <location>
        <begin position="420"/>
        <end position="437"/>
    </location>
</feature>
<dbReference type="Pfam" id="PF17131">
    <property type="entry name" value="LolA_like"/>
    <property type="match status" value="1"/>
</dbReference>